<name>A0A0P4W423_SCYOL</name>
<dbReference type="InterPro" id="IPR001320">
    <property type="entry name" value="Iontro_rcpt_C"/>
</dbReference>
<proteinExistence type="inferred from homology"/>
<dbReference type="AlphaFoldDB" id="A0A0P4W423"/>
<dbReference type="Gene3D" id="1.10.287.70">
    <property type="match status" value="1"/>
</dbReference>
<evidence type="ECO:0000259" key="3">
    <source>
        <dbReference type="Pfam" id="PF00060"/>
    </source>
</evidence>
<accession>A0A0P4W423</accession>
<keyword evidence="2" id="KW-0812">Transmembrane</keyword>
<reference evidence="4" key="1">
    <citation type="submission" date="2015-09" db="EMBL/GenBank/DDBJ databases">
        <title>Scylla olivacea transcriptome.</title>
        <authorList>
            <person name="Ikhwanuddin M."/>
        </authorList>
    </citation>
    <scope>NUCLEOTIDE SEQUENCE</scope>
</reference>
<feature type="transmembrane region" description="Helical" evidence="2">
    <location>
        <begin position="45"/>
        <end position="69"/>
    </location>
</feature>
<evidence type="ECO:0000256" key="2">
    <source>
        <dbReference type="SAM" id="Phobius"/>
    </source>
</evidence>
<dbReference type="GO" id="GO:0016020">
    <property type="term" value="C:membrane"/>
    <property type="evidence" value="ECO:0007669"/>
    <property type="project" value="InterPro"/>
</dbReference>
<organism evidence="4">
    <name type="scientific">Scylla olivacea</name>
    <name type="common">Orange mud crab</name>
    <name type="synonym">Cancer olivacea</name>
    <dbReference type="NCBI Taxonomy" id="85551"/>
    <lineage>
        <taxon>Eukaryota</taxon>
        <taxon>Metazoa</taxon>
        <taxon>Ecdysozoa</taxon>
        <taxon>Arthropoda</taxon>
        <taxon>Crustacea</taxon>
        <taxon>Multicrustacea</taxon>
        <taxon>Malacostraca</taxon>
        <taxon>Eumalacostraca</taxon>
        <taxon>Eucarida</taxon>
        <taxon>Decapoda</taxon>
        <taxon>Pleocyemata</taxon>
        <taxon>Brachyura</taxon>
        <taxon>Eubrachyura</taxon>
        <taxon>Portunoidea</taxon>
        <taxon>Portunidae</taxon>
        <taxon>Portuninae</taxon>
        <taxon>Scylla</taxon>
    </lineage>
</organism>
<protein>
    <recommendedName>
        <fullName evidence="3">Ionotropic glutamate receptor C-terminal domain-containing protein</fullName>
    </recommendedName>
</protein>
<sequence length="107" mass="12045">MVSRRPKVVTLLDWSIKLLLENMRVILNQEVTKSLLDTIKARTVLGSWMVVAAVVFWSYTGTLTSLLAVRHIPLPIQTLRDLLDDSSVSVIMEPNTIVTDTISVIFH</sequence>
<dbReference type="EMBL" id="GDRN01074082">
    <property type="protein sequence ID" value="JAI63294.1"/>
    <property type="molecule type" value="Transcribed_RNA"/>
</dbReference>
<evidence type="ECO:0000256" key="1">
    <source>
        <dbReference type="ARBA" id="ARBA00008685"/>
    </source>
</evidence>
<evidence type="ECO:0000313" key="4">
    <source>
        <dbReference type="EMBL" id="JAI63294.1"/>
    </source>
</evidence>
<comment type="similarity">
    <text evidence="1">Belongs to the glutamate-gated ion channel (TC 1.A.10.1) family.</text>
</comment>
<feature type="domain" description="Ionotropic glutamate receptor C-terminal" evidence="3">
    <location>
        <begin position="28"/>
        <end position="85"/>
    </location>
</feature>
<keyword evidence="2" id="KW-0472">Membrane</keyword>
<dbReference type="Pfam" id="PF00060">
    <property type="entry name" value="Lig_chan"/>
    <property type="match status" value="1"/>
</dbReference>
<keyword evidence="2" id="KW-1133">Transmembrane helix</keyword>
<dbReference type="GO" id="GO:0015276">
    <property type="term" value="F:ligand-gated monoatomic ion channel activity"/>
    <property type="evidence" value="ECO:0007669"/>
    <property type="project" value="InterPro"/>
</dbReference>